<evidence type="ECO:0000313" key="2">
    <source>
        <dbReference type="Proteomes" id="UP000676169"/>
    </source>
</evidence>
<sequence length="75" mass="7929">MRDALGRDPKTRTATFSGTFRVWVDATGRVTRAKGADGNATAVLNGLQLPSAPPTDMPMPIVMRISASKPSTASR</sequence>
<dbReference type="AlphaFoldDB" id="A0A975PFR6"/>
<keyword evidence="2" id="KW-1185">Reference proteome</keyword>
<dbReference type="RefSeq" id="WP_211631885.1">
    <property type="nucleotide sequence ID" value="NZ_CP073100.1"/>
</dbReference>
<dbReference type="Proteomes" id="UP000676169">
    <property type="component" value="Chromosome"/>
</dbReference>
<proteinExistence type="predicted"/>
<protein>
    <submittedName>
        <fullName evidence="1">Uncharacterized protein</fullName>
    </submittedName>
</protein>
<accession>A0A975PFR6</accession>
<dbReference type="EMBL" id="CP073100">
    <property type="protein sequence ID" value="QUE51746.1"/>
    <property type="molecule type" value="Genomic_DNA"/>
</dbReference>
<organism evidence="1 2">
    <name type="scientific">Luteolibacter ambystomatis</name>
    <dbReference type="NCBI Taxonomy" id="2824561"/>
    <lineage>
        <taxon>Bacteria</taxon>
        <taxon>Pseudomonadati</taxon>
        <taxon>Verrucomicrobiota</taxon>
        <taxon>Verrucomicrobiia</taxon>
        <taxon>Verrucomicrobiales</taxon>
        <taxon>Verrucomicrobiaceae</taxon>
        <taxon>Luteolibacter</taxon>
    </lineage>
</organism>
<name>A0A975PFR6_9BACT</name>
<reference evidence="1" key="1">
    <citation type="submission" date="2021-04" db="EMBL/GenBank/DDBJ databases">
        <title>Luteolibacter sp. 32A isolated from the skin of an Anderson's salamander (Ambystoma andersonii).</title>
        <authorList>
            <person name="Spergser J."/>
            <person name="Busse H.-J."/>
        </authorList>
    </citation>
    <scope>NUCLEOTIDE SEQUENCE</scope>
    <source>
        <strain evidence="1">32A</strain>
    </source>
</reference>
<evidence type="ECO:0000313" key="1">
    <source>
        <dbReference type="EMBL" id="QUE51746.1"/>
    </source>
</evidence>
<dbReference type="KEGG" id="lamb:KBB96_02385"/>
<gene>
    <name evidence="1" type="ORF">KBB96_02385</name>
</gene>